<reference evidence="1" key="1">
    <citation type="submission" date="2020-05" db="EMBL/GenBank/DDBJ databases">
        <title>Large-scale comparative analyses of tick genomes elucidate their genetic diversity and vector capacities.</title>
        <authorList>
            <person name="Jia N."/>
            <person name="Wang J."/>
            <person name="Shi W."/>
            <person name="Du L."/>
            <person name="Sun Y."/>
            <person name="Zhan W."/>
            <person name="Jiang J."/>
            <person name="Wang Q."/>
            <person name="Zhang B."/>
            <person name="Ji P."/>
            <person name="Sakyi L.B."/>
            <person name="Cui X."/>
            <person name="Yuan T."/>
            <person name="Jiang B."/>
            <person name="Yang W."/>
            <person name="Lam T.T.-Y."/>
            <person name="Chang Q."/>
            <person name="Ding S."/>
            <person name="Wang X."/>
            <person name="Zhu J."/>
            <person name="Ruan X."/>
            <person name="Zhao L."/>
            <person name="Wei J."/>
            <person name="Que T."/>
            <person name="Du C."/>
            <person name="Cheng J."/>
            <person name="Dai P."/>
            <person name="Han X."/>
            <person name="Huang E."/>
            <person name="Gao Y."/>
            <person name="Liu J."/>
            <person name="Shao H."/>
            <person name="Ye R."/>
            <person name="Li L."/>
            <person name="Wei W."/>
            <person name="Wang X."/>
            <person name="Wang C."/>
            <person name="Yang T."/>
            <person name="Huo Q."/>
            <person name="Li W."/>
            <person name="Guo W."/>
            <person name="Chen H."/>
            <person name="Zhou L."/>
            <person name="Ni X."/>
            <person name="Tian J."/>
            <person name="Zhou Y."/>
            <person name="Sheng Y."/>
            <person name="Liu T."/>
            <person name="Pan Y."/>
            <person name="Xia L."/>
            <person name="Li J."/>
            <person name="Zhao F."/>
            <person name="Cao W."/>
        </authorList>
    </citation>
    <scope>NUCLEOTIDE SEQUENCE</scope>
    <source>
        <strain evidence="1">Hyas-2018</strain>
    </source>
</reference>
<gene>
    <name evidence="1" type="ORF">HPB50_009837</name>
</gene>
<accession>A0ACB7TFG7</accession>
<evidence type="ECO:0000313" key="2">
    <source>
        <dbReference type="Proteomes" id="UP000821845"/>
    </source>
</evidence>
<dbReference type="EMBL" id="CM023481">
    <property type="protein sequence ID" value="KAH6945770.1"/>
    <property type="molecule type" value="Genomic_DNA"/>
</dbReference>
<protein>
    <submittedName>
        <fullName evidence="1">Uncharacterized protein</fullName>
    </submittedName>
</protein>
<evidence type="ECO:0000313" key="1">
    <source>
        <dbReference type="EMBL" id="KAH6945770.1"/>
    </source>
</evidence>
<comment type="caution">
    <text evidence="1">The sequence shown here is derived from an EMBL/GenBank/DDBJ whole genome shotgun (WGS) entry which is preliminary data.</text>
</comment>
<name>A0ACB7TFG7_HYAAI</name>
<dbReference type="Proteomes" id="UP000821845">
    <property type="component" value="Chromosome 1"/>
</dbReference>
<sequence>MTARYVVNRARYRRHGKRKALRSIAQLGAAHAGWPDLQRRPTTYDLCLADQGSSVFLFRSAAVTHVASLLATGGGGDVTFERTAASRRQGFCSLRCSRLATSFLGEAGYTQRPRNRLFVGVPLCENPMRPSWLCMVEVADMRTAAPNSEAELCSACGELIADRFLLRVSDSSWHARCLRCCVCGAPLDRQPSCFVRHGSVYCRHDYVRIGANFRSSSDATNGCRNSSSAPP</sequence>
<proteinExistence type="predicted"/>
<keyword evidence="2" id="KW-1185">Reference proteome</keyword>
<organism evidence="1 2">
    <name type="scientific">Hyalomma asiaticum</name>
    <name type="common">Tick</name>
    <dbReference type="NCBI Taxonomy" id="266040"/>
    <lineage>
        <taxon>Eukaryota</taxon>
        <taxon>Metazoa</taxon>
        <taxon>Ecdysozoa</taxon>
        <taxon>Arthropoda</taxon>
        <taxon>Chelicerata</taxon>
        <taxon>Arachnida</taxon>
        <taxon>Acari</taxon>
        <taxon>Parasitiformes</taxon>
        <taxon>Ixodida</taxon>
        <taxon>Ixodoidea</taxon>
        <taxon>Ixodidae</taxon>
        <taxon>Hyalomminae</taxon>
        <taxon>Hyalomma</taxon>
    </lineage>
</organism>